<dbReference type="AlphaFoldDB" id="A0A235BTJ1"/>
<gene>
    <name evidence="2" type="ORF">CH333_05485</name>
</gene>
<feature type="non-terminal residue" evidence="2">
    <location>
        <position position="280"/>
    </location>
</feature>
<evidence type="ECO:0000313" key="2">
    <source>
        <dbReference type="EMBL" id="OYD15541.1"/>
    </source>
</evidence>
<dbReference type="Gene3D" id="2.130.10.10">
    <property type="entry name" value="YVTN repeat-like/Quinoprotein amine dehydrogenase"/>
    <property type="match status" value="1"/>
</dbReference>
<reference evidence="2 3" key="1">
    <citation type="submission" date="2017-07" db="EMBL/GenBank/DDBJ databases">
        <title>Recovery of genomes from metagenomes via a dereplication, aggregation, and scoring strategy.</title>
        <authorList>
            <person name="Sieber C.M."/>
            <person name="Probst A.J."/>
            <person name="Sharrar A."/>
            <person name="Thomas B.C."/>
            <person name="Hess M."/>
            <person name="Tringe S.G."/>
            <person name="Banfield J.F."/>
        </authorList>
    </citation>
    <scope>NUCLEOTIDE SEQUENCE [LARGE SCALE GENOMIC DNA]</scope>
    <source>
        <strain evidence="2">JGI_Cruoil_03_44_89</strain>
    </source>
</reference>
<evidence type="ECO:0000313" key="3">
    <source>
        <dbReference type="Proteomes" id="UP000215215"/>
    </source>
</evidence>
<dbReference type="SUPFAM" id="SSF110296">
    <property type="entry name" value="Oligoxyloglucan reducing end-specific cellobiohydrolase"/>
    <property type="match status" value="1"/>
</dbReference>
<dbReference type="InterPro" id="IPR015943">
    <property type="entry name" value="WD40/YVTN_repeat-like_dom_sf"/>
</dbReference>
<dbReference type="EMBL" id="NOZQ01000112">
    <property type="protein sequence ID" value="OYD15541.1"/>
    <property type="molecule type" value="Genomic_DNA"/>
</dbReference>
<feature type="domain" description="DUF6242" evidence="1">
    <location>
        <begin position="151"/>
        <end position="241"/>
    </location>
</feature>
<dbReference type="InterPro" id="IPR058667">
    <property type="entry name" value="DUF6242_C"/>
</dbReference>
<organism evidence="2 3">
    <name type="scientific">candidate division WOR-3 bacterium JGI_Cruoil_03_44_89</name>
    <dbReference type="NCBI Taxonomy" id="1973748"/>
    <lineage>
        <taxon>Bacteria</taxon>
        <taxon>Bacteria division WOR-3</taxon>
    </lineage>
</organism>
<sequence>MYRRLSIFLLFLAAIAVYGYEWVQTDWSGGSGASYWGDSTRYYRGSLNGWRYPGSLTLNAPSDVWDVMGDPDGATHIWALLSVSENIYAGADNYPTAGTGRVLCSTDKGHNWTVGGSLGSANYVHSLLEHDGVIYAGTNGEVYKSEDACTTWTQTGSLSGATSVNALTVRNDTLFAGTGPNGDVFKSVDYTSWSNTGELMGATIIWDLLASFDGAIYAAGTKGGDPSCIFRSTDGGATWADLDFSYDRCCYSLVQASDSTIYAGTGIDSGDVYKTTDGET</sequence>
<accession>A0A235BTJ1</accession>
<protein>
    <recommendedName>
        <fullName evidence="1">DUF6242 domain-containing protein</fullName>
    </recommendedName>
</protein>
<comment type="caution">
    <text evidence="2">The sequence shown here is derived from an EMBL/GenBank/DDBJ whole genome shotgun (WGS) entry which is preliminary data.</text>
</comment>
<name>A0A235BTJ1_UNCW3</name>
<evidence type="ECO:0000259" key="1">
    <source>
        <dbReference type="Pfam" id="PF25852"/>
    </source>
</evidence>
<dbReference type="Proteomes" id="UP000215215">
    <property type="component" value="Unassembled WGS sequence"/>
</dbReference>
<proteinExistence type="predicted"/>
<dbReference type="Pfam" id="PF25852">
    <property type="entry name" value="DUF6242_C"/>
    <property type="match status" value="1"/>
</dbReference>